<evidence type="ECO:0000313" key="12">
    <source>
        <dbReference type="Proteomes" id="UP001212841"/>
    </source>
</evidence>
<evidence type="ECO:0000256" key="6">
    <source>
        <dbReference type="ARBA" id="ARBA00023054"/>
    </source>
</evidence>
<dbReference type="GO" id="GO:0005814">
    <property type="term" value="C:centriole"/>
    <property type="evidence" value="ECO:0007669"/>
    <property type="project" value="UniProtKB-SubCell"/>
</dbReference>
<dbReference type="PANTHER" id="PTHR31477:SF1">
    <property type="entry name" value="CENTROSOMAL PROTEIN OF 44 KDA"/>
    <property type="match status" value="1"/>
</dbReference>
<accession>A0AAD5WZV7</accession>
<evidence type="ECO:0000256" key="8">
    <source>
        <dbReference type="ARBA" id="ARBA00046235"/>
    </source>
</evidence>
<proteinExistence type="predicted"/>
<evidence type="ECO:0000256" key="9">
    <source>
        <dbReference type="SAM" id="MobiDB-lite"/>
    </source>
</evidence>
<dbReference type="Proteomes" id="UP001212841">
    <property type="component" value="Unassembled WGS sequence"/>
</dbReference>
<protein>
    <recommendedName>
        <fullName evidence="4">Centrosomal protein of 44 kDa</fullName>
    </recommendedName>
</protein>
<keyword evidence="5" id="KW-0963">Cytoplasm</keyword>
<evidence type="ECO:0000256" key="5">
    <source>
        <dbReference type="ARBA" id="ARBA00022490"/>
    </source>
</evidence>
<reference evidence="11" key="1">
    <citation type="submission" date="2020-05" db="EMBL/GenBank/DDBJ databases">
        <title>Phylogenomic resolution of chytrid fungi.</title>
        <authorList>
            <person name="Stajich J.E."/>
            <person name="Amses K."/>
            <person name="Simmons R."/>
            <person name="Seto K."/>
            <person name="Myers J."/>
            <person name="Bonds A."/>
            <person name="Quandt C.A."/>
            <person name="Barry K."/>
            <person name="Liu P."/>
            <person name="Grigoriev I."/>
            <person name="Longcore J.E."/>
            <person name="James T.Y."/>
        </authorList>
    </citation>
    <scope>NUCLEOTIDE SEQUENCE</scope>
    <source>
        <strain evidence="11">JEL0318</strain>
    </source>
</reference>
<feature type="region of interest" description="Disordered" evidence="9">
    <location>
        <begin position="127"/>
        <end position="294"/>
    </location>
</feature>
<feature type="compositionally biased region" description="Basic and acidic residues" evidence="9">
    <location>
        <begin position="127"/>
        <end position="143"/>
    </location>
</feature>
<organism evidence="11 12">
    <name type="scientific">Rhizophlyctis rosea</name>
    <dbReference type="NCBI Taxonomy" id="64517"/>
    <lineage>
        <taxon>Eukaryota</taxon>
        <taxon>Fungi</taxon>
        <taxon>Fungi incertae sedis</taxon>
        <taxon>Chytridiomycota</taxon>
        <taxon>Chytridiomycota incertae sedis</taxon>
        <taxon>Chytridiomycetes</taxon>
        <taxon>Rhizophlyctidales</taxon>
        <taxon>Rhizophlyctidaceae</taxon>
        <taxon>Rhizophlyctis</taxon>
    </lineage>
</organism>
<evidence type="ECO:0000256" key="7">
    <source>
        <dbReference type="ARBA" id="ARBA00023212"/>
    </source>
</evidence>
<keyword evidence="12" id="KW-1185">Reference proteome</keyword>
<evidence type="ECO:0000256" key="4">
    <source>
        <dbReference type="ARBA" id="ARBA00014053"/>
    </source>
</evidence>
<evidence type="ECO:0000256" key="2">
    <source>
        <dbReference type="ARBA" id="ARBA00004214"/>
    </source>
</evidence>
<comment type="caution">
    <text evidence="11">The sequence shown here is derived from an EMBL/GenBank/DDBJ whole genome shotgun (WGS) entry which is preliminary data.</text>
</comment>
<dbReference type="AlphaFoldDB" id="A0AAD5WZV7"/>
<dbReference type="InterPro" id="IPR033603">
    <property type="entry name" value="CEP44"/>
</dbReference>
<evidence type="ECO:0000256" key="1">
    <source>
        <dbReference type="ARBA" id="ARBA00004114"/>
    </source>
</evidence>
<sequence>MSATGDLKNNLLKLQADLKKVNYKAELDTYGLSKGTPASHLPIIHHILLTYSPLLASHFAANHPSLHGKKDARFMEVVYRLLRDEFNYRPRLTREQFFTVGFAEMKLIFLADLIRMCCVLESNLRRAKGESGETRKPKSDNSTRPRTGSSKSSSYRNTSTKSKSKPPTRSNPTIIPRFLPSKVAPVPTITPPETELLRKRVKALKSPYTSPIRPKSAQSTQSHRSPSPSQLYRNSTHHEPIDDPLDILESRYTSPTRPESPHYTTLFSSPPRNPNDSTLHEPSRFPPPKPVEKDSFLATADGRLSMETTFNSGRDNSWRSGVRSPVKSG</sequence>
<dbReference type="Pfam" id="PF15007">
    <property type="entry name" value="CEP44"/>
    <property type="match status" value="1"/>
</dbReference>
<dbReference type="GO" id="GO:0000922">
    <property type="term" value="C:spindle pole"/>
    <property type="evidence" value="ECO:0007669"/>
    <property type="project" value="UniProtKB-SubCell"/>
</dbReference>
<evidence type="ECO:0000256" key="3">
    <source>
        <dbReference type="ARBA" id="ARBA00004647"/>
    </source>
</evidence>
<evidence type="ECO:0000259" key="10">
    <source>
        <dbReference type="Pfam" id="PF15007"/>
    </source>
</evidence>
<comment type="subcellular location">
    <subcellularLocation>
        <location evidence="1">Cytoplasm</location>
        <location evidence="1">Cytoskeleton</location>
        <location evidence="1">Microtubule organizing center</location>
        <location evidence="1">Centrosome</location>
        <location evidence="1">Centriole</location>
    </subcellularLocation>
    <subcellularLocation>
        <location evidence="3">Cytoplasm</location>
        <location evidence="3">Cytoskeleton</location>
        <location evidence="3">Spindle pole</location>
    </subcellularLocation>
    <subcellularLocation>
        <location evidence="2">Midbody</location>
    </subcellularLocation>
</comment>
<evidence type="ECO:0000313" key="11">
    <source>
        <dbReference type="EMBL" id="KAJ3048717.1"/>
    </source>
</evidence>
<feature type="non-terminal residue" evidence="11">
    <location>
        <position position="329"/>
    </location>
</feature>
<feature type="compositionally biased region" description="Polar residues" evidence="9">
    <location>
        <begin position="251"/>
        <end position="277"/>
    </location>
</feature>
<feature type="compositionally biased region" description="Low complexity" evidence="9">
    <location>
        <begin position="144"/>
        <end position="173"/>
    </location>
</feature>
<name>A0AAD5WZV7_9FUNG</name>
<feature type="compositionally biased region" description="Polar residues" evidence="9">
    <location>
        <begin position="216"/>
        <end position="234"/>
    </location>
</feature>
<feature type="domain" description="Centrosomal CEP44" evidence="10">
    <location>
        <begin position="6"/>
        <end position="128"/>
    </location>
</feature>
<feature type="region of interest" description="Disordered" evidence="9">
    <location>
        <begin position="306"/>
        <end position="329"/>
    </location>
</feature>
<comment type="function">
    <text evidence="8">Centriole-enriched microtubule-binding protein involved in centriole biogenesis. In collaboration with CEP295 and POC1B, is required for the centriole-to-centrosome conversion by ensuring the formation of bona fide centriole wall. Functions as a linker component that maintains centrosome cohesion. Associates with CROCC and regulates its stability and localization to the centrosome.</text>
</comment>
<keyword evidence="6" id="KW-0175">Coiled coil</keyword>
<dbReference type="PANTHER" id="PTHR31477">
    <property type="entry name" value="CENTROSOMAL PROTEIN OF 44 KDA"/>
    <property type="match status" value="1"/>
</dbReference>
<keyword evidence="7" id="KW-0206">Cytoskeleton</keyword>
<dbReference type="EMBL" id="JADGJD010000748">
    <property type="protein sequence ID" value="KAJ3048717.1"/>
    <property type="molecule type" value="Genomic_DNA"/>
</dbReference>
<dbReference type="GO" id="GO:0030496">
    <property type="term" value="C:midbody"/>
    <property type="evidence" value="ECO:0007669"/>
    <property type="project" value="UniProtKB-SubCell"/>
</dbReference>
<feature type="compositionally biased region" description="Polar residues" evidence="9">
    <location>
        <begin position="306"/>
        <end position="319"/>
    </location>
</feature>
<gene>
    <name evidence="11" type="primary">CEP44</name>
    <name evidence="11" type="ORF">HK097_010270</name>
</gene>
<dbReference type="InterPro" id="IPR029157">
    <property type="entry name" value="CEP44_CC"/>
</dbReference>